<dbReference type="OrthoDB" id="3350812at2759"/>
<dbReference type="InParanoid" id="A0A0C3EW48"/>
<feature type="transmembrane region" description="Helical" evidence="1">
    <location>
        <begin position="95"/>
        <end position="116"/>
    </location>
</feature>
<dbReference type="Proteomes" id="UP000054166">
    <property type="component" value="Unassembled WGS sequence"/>
</dbReference>
<keyword evidence="4" id="KW-1185">Reference proteome</keyword>
<evidence type="ECO:0000259" key="2">
    <source>
        <dbReference type="Pfam" id="PF20151"/>
    </source>
</evidence>
<feature type="transmembrane region" description="Helical" evidence="1">
    <location>
        <begin position="220"/>
        <end position="241"/>
    </location>
</feature>
<name>A0A0C3EW48_PILCF</name>
<keyword evidence="1" id="KW-0812">Transmembrane</keyword>
<feature type="transmembrane region" description="Helical" evidence="1">
    <location>
        <begin position="180"/>
        <end position="199"/>
    </location>
</feature>
<dbReference type="EMBL" id="KN833032">
    <property type="protein sequence ID" value="KIM76740.1"/>
    <property type="molecule type" value="Genomic_DNA"/>
</dbReference>
<keyword evidence="1" id="KW-0472">Membrane</keyword>
<dbReference type="InterPro" id="IPR045340">
    <property type="entry name" value="DUF6533"/>
</dbReference>
<evidence type="ECO:0000313" key="4">
    <source>
        <dbReference type="Proteomes" id="UP000054166"/>
    </source>
</evidence>
<reference evidence="3 4" key="1">
    <citation type="submission" date="2014-04" db="EMBL/GenBank/DDBJ databases">
        <authorList>
            <consortium name="DOE Joint Genome Institute"/>
            <person name="Kuo A."/>
            <person name="Tarkka M."/>
            <person name="Buscot F."/>
            <person name="Kohler A."/>
            <person name="Nagy L.G."/>
            <person name="Floudas D."/>
            <person name="Copeland A."/>
            <person name="Barry K.W."/>
            <person name="Cichocki N."/>
            <person name="Veneault-Fourrey C."/>
            <person name="LaButti K."/>
            <person name="Lindquist E.A."/>
            <person name="Lipzen A."/>
            <person name="Lundell T."/>
            <person name="Morin E."/>
            <person name="Murat C."/>
            <person name="Sun H."/>
            <person name="Tunlid A."/>
            <person name="Henrissat B."/>
            <person name="Grigoriev I.V."/>
            <person name="Hibbett D.S."/>
            <person name="Martin F."/>
            <person name="Nordberg H.P."/>
            <person name="Cantor M.N."/>
            <person name="Hua S.X."/>
        </authorList>
    </citation>
    <scope>NUCLEOTIDE SEQUENCE [LARGE SCALE GENOMIC DNA]</scope>
    <source>
        <strain evidence="3 4">F 1598</strain>
    </source>
</reference>
<reference evidence="4" key="2">
    <citation type="submission" date="2015-01" db="EMBL/GenBank/DDBJ databases">
        <title>Evolutionary Origins and Diversification of the Mycorrhizal Mutualists.</title>
        <authorList>
            <consortium name="DOE Joint Genome Institute"/>
            <consortium name="Mycorrhizal Genomics Consortium"/>
            <person name="Kohler A."/>
            <person name="Kuo A."/>
            <person name="Nagy L.G."/>
            <person name="Floudas D."/>
            <person name="Copeland A."/>
            <person name="Barry K.W."/>
            <person name="Cichocki N."/>
            <person name="Veneault-Fourrey C."/>
            <person name="LaButti K."/>
            <person name="Lindquist E.A."/>
            <person name="Lipzen A."/>
            <person name="Lundell T."/>
            <person name="Morin E."/>
            <person name="Murat C."/>
            <person name="Riley R."/>
            <person name="Ohm R."/>
            <person name="Sun H."/>
            <person name="Tunlid A."/>
            <person name="Henrissat B."/>
            <person name="Grigoriev I.V."/>
            <person name="Hibbett D.S."/>
            <person name="Martin F."/>
        </authorList>
    </citation>
    <scope>NUCLEOTIDE SEQUENCE [LARGE SCALE GENOMIC DNA]</scope>
    <source>
        <strain evidence="4">F 1598</strain>
    </source>
</reference>
<keyword evidence="1" id="KW-1133">Transmembrane helix</keyword>
<feature type="domain" description="DUF6533" evidence="2">
    <location>
        <begin position="29"/>
        <end position="73"/>
    </location>
</feature>
<evidence type="ECO:0000313" key="3">
    <source>
        <dbReference type="EMBL" id="KIM76740.1"/>
    </source>
</evidence>
<evidence type="ECO:0000256" key="1">
    <source>
        <dbReference type="SAM" id="Phobius"/>
    </source>
</evidence>
<feature type="transmembrane region" description="Helical" evidence="1">
    <location>
        <begin position="70"/>
        <end position="89"/>
    </location>
</feature>
<dbReference type="AlphaFoldDB" id="A0A0C3EW48"/>
<sequence length="328" mass="36786">MAYTAAHTGYIPFDTDAPQIFGLQQTNNYLGTASFAFLLYDHVLTLDKEVAWIWTLRWRLPKLIFIVNRYFIPSLLILTHVSDFIFPASRFVCKLYPYLAGVVAVLNFGAVELLLIIRVCSLYDHRKLVVWFLRGIFVVALVSAIVPHTLAAHTMRVISYYEFLPGCWFISHKQNMPTTWAHWVVFLSVEGIIMILTASKAFSFYNHLNRTIIVLARDSFIYFVIILACLASVLACNIGKAKISIQVPTQCIASVAVGRMMMNLRGLILDDPEHTAHLQALEFITRNNPESETEGGVSIYAEIPAHQASDPVLLGYDEPISGGIDDGA</sequence>
<feature type="transmembrane region" description="Helical" evidence="1">
    <location>
        <begin position="128"/>
        <end position="146"/>
    </location>
</feature>
<gene>
    <name evidence="3" type="ORF">PILCRDRAFT_826131</name>
</gene>
<organism evidence="3 4">
    <name type="scientific">Piloderma croceum (strain F 1598)</name>
    <dbReference type="NCBI Taxonomy" id="765440"/>
    <lineage>
        <taxon>Eukaryota</taxon>
        <taxon>Fungi</taxon>
        <taxon>Dikarya</taxon>
        <taxon>Basidiomycota</taxon>
        <taxon>Agaricomycotina</taxon>
        <taxon>Agaricomycetes</taxon>
        <taxon>Agaricomycetidae</taxon>
        <taxon>Atheliales</taxon>
        <taxon>Atheliaceae</taxon>
        <taxon>Piloderma</taxon>
    </lineage>
</organism>
<proteinExistence type="predicted"/>
<protein>
    <recommendedName>
        <fullName evidence="2">DUF6533 domain-containing protein</fullName>
    </recommendedName>
</protein>
<dbReference type="Pfam" id="PF20151">
    <property type="entry name" value="DUF6533"/>
    <property type="match status" value="1"/>
</dbReference>
<accession>A0A0C3EW48</accession>
<dbReference type="HOGENOM" id="CLU_035509_12_0_1"/>